<feature type="transmembrane region" description="Helical" evidence="5">
    <location>
        <begin position="115"/>
        <end position="132"/>
    </location>
</feature>
<comment type="function">
    <text evidence="5">May play a role in anterograde transport of membrane proteins from the endoplasmic reticulum to the Golgi.</text>
</comment>
<dbReference type="InterPro" id="IPR008417">
    <property type="entry name" value="BAP29/BAP31"/>
</dbReference>
<feature type="transmembrane region" description="Helical" evidence="5">
    <location>
        <begin position="49"/>
        <end position="66"/>
    </location>
</feature>
<keyword evidence="4 5" id="KW-0472">Membrane</keyword>
<evidence type="ECO:0000256" key="3">
    <source>
        <dbReference type="ARBA" id="ARBA00022989"/>
    </source>
</evidence>
<dbReference type="Pfam" id="PF05529">
    <property type="entry name" value="Bap31"/>
    <property type="match status" value="1"/>
</dbReference>
<feature type="transmembrane region" description="Helical" evidence="5">
    <location>
        <begin position="7"/>
        <end position="29"/>
    </location>
</feature>
<keyword evidence="5" id="KW-0256">Endoplasmic reticulum</keyword>
<dbReference type="GO" id="GO:0070973">
    <property type="term" value="P:protein localization to endoplasmic reticulum exit site"/>
    <property type="evidence" value="ECO:0007669"/>
    <property type="project" value="UniProtKB-UniRule"/>
</dbReference>
<keyword evidence="3 5" id="KW-1133">Transmembrane helix</keyword>
<name>A0AAD5WYT8_9FUNG</name>
<proteinExistence type="inferred from homology"/>
<dbReference type="PANTHER" id="PTHR12701:SF20">
    <property type="entry name" value="ENDOPLASMIC RETICULUM TRANSMEMBRANE PROTEIN"/>
    <property type="match status" value="1"/>
</dbReference>
<keyword evidence="2 5" id="KW-0812">Transmembrane</keyword>
<feature type="compositionally biased region" description="Basic and acidic residues" evidence="6">
    <location>
        <begin position="192"/>
        <end position="211"/>
    </location>
</feature>
<dbReference type="GO" id="GO:0006886">
    <property type="term" value="P:intracellular protein transport"/>
    <property type="evidence" value="ECO:0007669"/>
    <property type="project" value="UniProtKB-UniRule"/>
</dbReference>
<comment type="subcellular location">
    <subcellularLocation>
        <location evidence="5">Endoplasmic reticulum membrane</location>
        <topology evidence="5">Multi-pass membrane protein</topology>
    </subcellularLocation>
    <subcellularLocation>
        <location evidence="1">Membrane</location>
        <topology evidence="1">Multi-pass membrane protein</topology>
    </subcellularLocation>
</comment>
<organism evidence="8 9">
    <name type="scientific">Rhizophlyctis rosea</name>
    <dbReference type="NCBI Taxonomy" id="64517"/>
    <lineage>
        <taxon>Eukaryota</taxon>
        <taxon>Fungi</taxon>
        <taxon>Fungi incertae sedis</taxon>
        <taxon>Chytridiomycota</taxon>
        <taxon>Chytridiomycota incertae sedis</taxon>
        <taxon>Chytridiomycetes</taxon>
        <taxon>Rhizophlyctidales</taxon>
        <taxon>Rhizophlyctidaceae</taxon>
        <taxon>Rhizophlyctis</taxon>
    </lineage>
</organism>
<evidence type="ECO:0000256" key="5">
    <source>
        <dbReference type="RuleBase" id="RU367026"/>
    </source>
</evidence>
<dbReference type="AlphaFoldDB" id="A0AAD5WYT8"/>
<keyword evidence="5" id="KW-0653">Protein transport</keyword>
<dbReference type="GO" id="GO:0006888">
    <property type="term" value="P:endoplasmic reticulum to Golgi vesicle-mediated transport"/>
    <property type="evidence" value="ECO:0007669"/>
    <property type="project" value="UniProtKB-UniRule"/>
</dbReference>
<evidence type="ECO:0000256" key="2">
    <source>
        <dbReference type="ARBA" id="ARBA00022692"/>
    </source>
</evidence>
<evidence type="ECO:0000256" key="6">
    <source>
        <dbReference type="SAM" id="MobiDB-lite"/>
    </source>
</evidence>
<evidence type="ECO:0000259" key="7">
    <source>
        <dbReference type="Pfam" id="PF05529"/>
    </source>
</evidence>
<gene>
    <name evidence="8" type="ORF">HK097_005708</name>
</gene>
<keyword evidence="5" id="KW-0931">ER-Golgi transport</keyword>
<dbReference type="GO" id="GO:0005789">
    <property type="term" value="C:endoplasmic reticulum membrane"/>
    <property type="evidence" value="ECO:0007669"/>
    <property type="project" value="UniProtKB-SubCell"/>
</dbReference>
<evidence type="ECO:0000313" key="8">
    <source>
        <dbReference type="EMBL" id="KAJ3029842.1"/>
    </source>
</evidence>
<comment type="caution">
    <text evidence="8">The sequence shown here is derived from an EMBL/GenBank/DDBJ whole genome shotgun (WGS) entry which is preliminary data.</text>
</comment>
<dbReference type="InterPro" id="IPR040463">
    <property type="entry name" value="BAP29/BAP31_N"/>
</dbReference>
<keyword evidence="5" id="KW-0813">Transport</keyword>
<dbReference type="Proteomes" id="UP001212841">
    <property type="component" value="Unassembled WGS sequence"/>
</dbReference>
<dbReference type="PANTHER" id="PTHR12701">
    <property type="entry name" value="BCR-ASSOCIATED PROTEIN, BAP"/>
    <property type="match status" value="1"/>
</dbReference>
<feature type="domain" description="BAP29/BAP31 transmembrane" evidence="7">
    <location>
        <begin position="1"/>
        <end position="142"/>
    </location>
</feature>
<feature type="region of interest" description="Disordered" evidence="6">
    <location>
        <begin position="171"/>
        <end position="211"/>
    </location>
</feature>
<comment type="similarity">
    <text evidence="5">Belongs to the BCAP29/BCAP31 family.</text>
</comment>
<feature type="non-terminal residue" evidence="8">
    <location>
        <position position="211"/>
    </location>
</feature>
<reference evidence="8" key="1">
    <citation type="submission" date="2020-05" db="EMBL/GenBank/DDBJ databases">
        <title>Phylogenomic resolution of chytrid fungi.</title>
        <authorList>
            <person name="Stajich J.E."/>
            <person name="Amses K."/>
            <person name="Simmons R."/>
            <person name="Seto K."/>
            <person name="Myers J."/>
            <person name="Bonds A."/>
            <person name="Quandt C.A."/>
            <person name="Barry K."/>
            <person name="Liu P."/>
            <person name="Grigoriev I."/>
            <person name="Longcore J.E."/>
            <person name="James T.Y."/>
        </authorList>
    </citation>
    <scope>NUCLEOTIDE SEQUENCE</scope>
    <source>
        <strain evidence="8">JEL0318</strain>
    </source>
</reference>
<evidence type="ECO:0000256" key="1">
    <source>
        <dbReference type="ARBA" id="ARBA00004141"/>
    </source>
</evidence>
<accession>A0AAD5WYT8</accession>
<feature type="compositionally biased region" description="Low complexity" evidence="6">
    <location>
        <begin position="171"/>
        <end position="190"/>
    </location>
</feature>
<sequence>MSLFNQLVYYLLIAELSIYLATLVPLHFVPVQTRKTLMNRSHALLKHESIIWGGRIILFVTAGVFFDTLNRLYKIDAELHQDDHDGHHHHHVNAVSGTMGDLQHKARLFYAQRNLYLSLFAIFMILVLYRRVKDIYLHLIFQEQTAELTKKNRLQKAEIERMTLQVADSLTSSTSATSAKGPAKATSTTSLVEEKPVVKEVQLDGEKGEGI</sequence>
<keyword evidence="9" id="KW-1185">Reference proteome</keyword>
<evidence type="ECO:0000256" key="4">
    <source>
        <dbReference type="ARBA" id="ARBA00023136"/>
    </source>
</evidence>
<evidence type="ECO:0000313" key="9">
    <source>
        <dbReference type="Proteomes" id="UP001212841"/>
    </source>
</evidence>
<protein>
    <recommendedName>
        <fullName evidence="5">Endoplasmic reticulum transmembrane protein</fullName>
    </recommendedName>
</protein>
<dbReference type="EMBL" id="JADGJD010002677">
    <property type="protein sequence ID" value="KAJ3029842.1"/>
    <property type="molecule type" value="Genomic_DNA"/>
</dbReference>